<organism evidence="2 3">
    <name type="scientific">Gracilibacillus ureilyticus</name>
    <dbReference type="NCBI Taxonomy" id="531814"/>
    <lineage>
        <taxon>Bacteria</taxon>
        <taxon>Bacillati</taxon>
        <taxon>Bacillota</taxon>
        <taxon>Bacilli</taxon>
        <taxon>Bacillales</taxon>
        <taxon>Bacillaceae</taxon>
        <taxon>Gracilibacillus</taxon>
    </lineage>
</organism>
<keyword evidence="1" id="KW-1133">Transmembrane helix</keyword>
<proteinExistence type="predicted"/>
<keyword evidence="3" id="KW-1185">Reference proteome</keyword>
<evidence type="ECO:0000256" key="1">
    <source>
        <dbReference type="SAM" id="Phobius"/>
    </source>
</evidence>
<accession>A0A1H9SXR2</accession>
<dbReference type="AlphaFoldDB" id="A0A1H9SXR2"/>
<name>A0A1H9SXR2_9BACI</name>
<dbReference type="Proteomes" id="UP000199687">
    <property type="component" value="Unassembled WGS sequence"/>
</dbReference>
<dbReference type="STRING" id="531814.SAMN04487944_11262"/>
<reference evidence="2 3" key="1">
    <citation type="submission" date="2016-10" db="EMBL/GenBank/DDBJ databases">
        <authorList>
            <person name="de Groot N.N."/>
        </authorList>
    </citation>
    <scope>NUCLEOTIDE SEQUENCE [LARGE SCALE GENOMIC DNA]</scope>
    <source>
        <strain evidence="2 3">CGMCC 1.7727</strain>
    </source>
</reference>
<gene>
    <name evidence="2" type="ORF">SAMN04487944_11262</name>
</gene>
<keyword evidence="1" id="KW-0472">Membrane</keyword>
<keyword evidence="1" id="KW-0812">Transmembrane</keyword>
<evidence type="ECO:0000313" key="2">
    <source>
        <dbReference type="EMBL" id="SER89790.1"/>
    </source>
</evidence>
<protein>
    <submittedName>
        <fullName evidence="2">Uncharacterized protein</fullName>
    </submittedName>
</protein>
<feature type="transmembrane region" description="Helical" evidence="1">
    <location>
        <begin position="23"/>
        <end position="46"/>
    </location>
</feature>
<dbReference type="EMBL" id="FOGL01000012">
    <property type="protein sequence ID" value="SER89790.1"/>
    <property type="molecule type" value="Genomic_DNA"/>
</dbReference>
<evidence type="ECO:0000313" key="3">
    <source>
        <dbReference type="Proteomes" id="UP000199687"/>
    </source>
</evidence>
<sequence>MVNTGITFHIASIFDTNGLSLEVASLVLSLMALVGIPISFVLSFVLEKVKI</sequence>